<name>A0A8S4R4K2_9NEOP</name>
<dbReference type="Proteomes" id="UP000838756">
    <property type="component" value="Unassembled WGS sequence"/>
</dbReference>
<feature type="non-terminal residue" evidence="1">
    <location>
        <position position="1"/>
    </location>
</feature>
<protein>
    <submittedName>
        <fullName evidence="1">Jg2287 protein</fullName>
    </submittedName>
</protein>
<gene>
    <name evidence="1" type="primary">jg2287</name>
    <name evidence="1" type="ORF">PAEG_LOCUS8381</name>
</gene>
<sequence length="134" mass="15229">MRYNFQVVLPYASKTEGNIPLMHATLHQPNFYYLKKKNQKTIQISLFDAWFGLGLGQEEGHWNAPLFRTKRGLPDPISEIPPALATLRVDLFSGGYVPLSHTSGRGTVQLDVERPILLEVSTDRLRRIRGIIDL</sequence>
<accession>A0A8S4R4K2</accession>
<dbReference type="AlphaFoldDB" id="A0A8S4R4K2"/>
<evidence type="ECO:0000313" key="1">
    <source>
        <dbReference type="EMBL" id="CAH2228584.1"/>
    </source>
</evidence>
<evidence type="ECO:0000313" key="2">
    <source>
        <dbReference type="Proteomes" id="UP000838756"/>
    </source>
</evidence>
<organism evidence="1 2">
    <name type="scientific">Pararge aegeria aegeria</name>
    <dbReference type="NCBI Taxonomy" id="348720"/>
    <lineage>
        <taxon>Eukaryota</taxon>
        <taxon>Metazoa</taxon>
        <taxon>Ecdysozoa</taxon>
        <taxon>Arthropoda</taxon>
        <taxon>Hexapoda</taxon>
        <taxon>Insecta</taxon>
        <taxon>Pterygota</taxon>
        <taxon>Neoptera</taxon>
        <taxon>Endopterygota</taxon>
        <taxon>Lepidoptera</taxon>
        <taxon>Glossata</taxon>
        <taxon>Ditrysia</taxon>
        <taxon>Papilionoidea</taxon>
        <taxon>Nymphalidae</taxon>
        <taxon>Satyrinae</taxon>
        <taxon>Satyrini</taxon>
        <taxon>Parargina</taxon>
        <taxon>Pararge</taxon>
    </lineage>
</organism>
<keyword evidence="2" id="KW-1185">Reference proteome</keyword>
<comment type="caution">
    <text evidence="1">The sequence shown here is derived from an EMBL/GenBank/DDBJ whole genome shotgun (WGS) entry which is preliminary data.</text>
</comment>
<dbReference type="EMBL" id="CAKXAJ010024287">
    <property type="protein sequence ID" value="CAH2228584.1"/>
    <property type="molecule type" value="Genomic_DNA"/>
</dbReference>
<proteinExistence type="predicted"/>
<reference evidence="1" key="1">
    <citation type="submission" date="2022-03" db="EMBL/GenBank/DDBJ databases">
        <authorList>
            <person name="Lindestad O."/>
        </authorList>
    </citation>
    <scope>NUCLEOTIDE SEQUENCE</scope>
</reference>
<dbReference type="OrthoDB" id="6928574at2759"/>